<reference evidence="1" key="1">
    <citation type="journal article" date="2023" name="PLoS Negl. Trop. Dis.">
        <title>A genome sequence for Biomphalaria pfeifferi, the major vector snail for the human-infecting parasite Schistosoma mansoni.</title>
        <authorList>
            <person name="Bu L."/>
            <person name="Lu L."/>
            <person name="Laidemitt M.R."/>
            <person name="Zhang S.M."/>
            <person name="Mutuku M."/>
            <person name="Mkoji G."/>
            <person name="Steinauer M."/>
            <person name="Loker E.S."/>
        </authorList>
    </citation>
    <scope>NUCLEOTIDE SEQUENCE</scope>
    <source>
        <strain evidence="1">KasaAsao</strain>
    </source>
</reference>
<organism evidence="1 2">
    <name type="scientific">Biomphalaria pfeifferi</name>
    <name type="common">Bloodfluke planorb</name>
    <name type="synonym">Freshwater snail</name>
    <dbReference type="NCBI Taxonomy" id="112525"/>
    <lineage>
        <taxon>Eukaryota</taxon>
        <taxon>Metazoa</taxon>
        <taxon>Spiralia</taxon>
        <taxon>Lophotrochozoa</taxon>
        <taxon>Mollusca</taxon>
        <taxon>Gastropoda</taxon>
        <taxon>Heterobranchia</taxon>
        <taxon>Euthyneura</taxon>
        <taxon>Panpulmonata</taxon>
        <taxon>Hygrophila</taxon>
        <taxon>Lymnaeoidea</taxon>
        <taxon>Planorbidae</taxon>
        <taxon>Biomphalaria</taxon>
    </lineage>
</organism>
<keyword evidence="2" id="KW-1185">Reference proteome</keyword>
<dbReference type="AlphaFoldDB" id="A0AAD8AT75"/>
<evidence type="ECO:0000313" key="1">
    <source>
        <dbReference type="EMBL" id="KAK0041980.1"/>
    </source>
</evidence>
<protein>
    <submittedName>
        <fullName evidence="1">U3 small nucleolar RNA-associated protein 11</fullName>
    </submittedName>
</protein>
<gene>
    <name evidence="1" type="ORF">Bpfe_028610</name>
</gene>
<comment type="caution">
    <text evidence="1">The sequence shown here is derived from an EMBL/GenBank/DDBJ whole genome shotgun (WGS) entry which is preliminary data.</text>
</comment>
<dbReference type="EMBL" id="JASAOG010000255">
    <property type="protein sequence ID" value="KAK0041980.1"/>
    <property type="molecule type" value="Genomic_DNA"/>
</dbReference>
<accession>A0AAD8AT75</accession>
<proteinExistence type="predicted"/>
<reference evidence="1" key="2">
    <citation type="submission" date="2023-04" db="EMBL/GenBank/DDBJ databases">
        <authorList>
            <person name="Bu L."/>
            <person name="Lu L."/>
            <person name="Laidemitt M.R."/>
            <person name="Zhang S.M."/>
            <person name="Mutuku M."/>
            <person name="Mkoji G."/>
            <person name="Steinauer M."/>
            <person name="Loker E.S."/>
        </authorList>
    </citation>
    <scope>NUCLEOTIDE SEQUENCE</scope>
    <source>
        <strain evidence="1">KasaAsao</strain>
        <tissue evidence="1">Whole Snail</tissue>
    </source>
</reference>
<sequence>MESLKSGQFPTETEQWQAVMEAKDATYKETTRRIDSQRTDKQLLLTNWKQNFILFDTSADKKCLQQETKNVRSSIVSFV</sequence>
<name>A0AAD8AT75_BIOPF</name>
<evidence type="ECO:0000313" key="2">
    <source>
        <dbReference type="Proteomes" id="UP001233172"/>
    </source>
</evidence>
<dbReference type="Proteomes" id="UP001233172">
    <property type="component" value="Unassembled WGS sequence"/>
</dbReference>